<protein>
    <submittedName>
        <fullName evidence="10">Heterodisulfide reductase subunit A</fullName>
        <ecNumber evidence="10">1.8.98.1</ecNumber>
    </submittedName>
</protein>
<dbReference type="GO" id="GO:0051912">
    <property type="term" value="F:CoB--CoM heterodisulfide reductase activity"/>
    <property type="evidence" value="ECO:0007669"/>
    <property type="project" value="UniProtKB-EC"/>
</dbReference>
<dbReference type="Gene3D" id="3.40.50.720">
    <property type="entry name" value="NAD(P)-binding Rossmann-like Domain"/>
    <property type="match status" value="2"/>
</dbReference>
<proteinExistence type="inferred from homology"/>
<dbReference type="RefSeq" id="WP_181549750.1">
    <property type="nucleotide sequence ID" value="NZ_JACDUS010000001.1"/>
</dbReference>
<dbReference type="AlphaFoldDB" id="A0A7W0HJG8"/>
<dbReference type="InterPro" id="IPR036188">
    <property type="entry name" value="FAD/NAD-bd_sf"/>
</dbReference>
<keyword evidence="7" id="KW-0408">Iron</keyword>
<dbReference type="InterPro" id="IPR039650">
    <property type="entry name" value="HdrA-like"/>
</dbReference>
<dbReference type="EMBL" id="JACDUS010000001">
    <property type="protein sequence ID" value="MBA2880083.1"/>
    <property type="molecule type" value="Genomic_DNA"/>
</dbReference>
<dbReference type="PROSITE" id="PS00198">
    <property type="entry name" value="4FE4S_FER_1"/>
    <property type="match status" value="2"/>
</dbReference>
<comment type="cofactor">
    <cofactor evidence="1">
        <name>FAD</name>
        <dbReference type="ChEBI" id="CHEBI:57692"/>
    </cofactor>
</comment>
<reference evidence="10 11" key="1">
    <citation type="submission" date="2020-07" db="EMBL/GenBank/DDBJ databases">
        <title>Genomic Encyclopedia of Type Strains, Phase IV (KMG-IV): sequencing the most valuable type-strain genomes for metagenomic binning, comparative biology and taxonomic classification.</title>
        <authorList>
            <person name="Goeker M."/>
        </authorList>
    </citation>
    <scope>NUCLEOTIDE SEQUENCE [LARGE SCALE GENOMIC DNA]</scope>
    <source>
        <strain evidence="10 11">DSM 17721</strain>
    </source>
</reference>
<evidence type="ECO:0000256" key="8">
    <source>
        <dbReference type="ARBA" id="ARBA00023014"/>
    </source>
</evidence>
<evidence type="ECO:0000313" key="11">
    <source>
        <dbReference type="Proteomes" id="UP000525298"/>
    </source>
</evidence>
<evidence type="ECO:0000256" key="6">
    <source>
        <dbReference type="ARBA" id="ARBA00023002"/>
    </source>
</evidence>
<dbReference type="SUPFAM" id="SSF54862">
    <property type="entry name" value="4Fe-4S ferredoxins"/>
    <property type="match status" value="1"/>
</dbReference>
<evidence type="ECO:0000313" key="10">
    <source>
        <dbReference type="EMBL" id="MBA2880083.1"/>
    </source>
</evidence>
<keyword evidence="6 10" id="KW-0560">Oxidoreductase</keyword>
<comment type="caution">
    <text evidence="10">The sequence shown here is derived from an EMBL/GenBank/DDBJ whole genome shotgun (WGS) entry which is preliminary data.</text>
</comment>
<feature type="domain" description="4Fe-4S ferredoxin-type" evidence="9">
    <location>
        <begin position="966"/>
        <end position="995"/>
    </location>
</feature>
<dbReference type="GO" id="GO:0051539">
    <property type="term" value="F:4 iron, 4 sulfur cluster binding"/>
    <property type="evidence" value="ECO:0007669"/>
    <property type="project" value="UniProtKB-KW"/>
</dbReference>
<evidence type="ECO:0000256" key="2">
    <source>
        <dbReference type="ARBA" id="ARBA00006561"/>
    </source>
</evidence>
<evidence type="ECO:0000256" key="4">
    <source>
        <dbReference type="ARBA" id="ARBA00022723"/>
    </source>
</evidence>
<dbReference type="Proteomes" id="UP000525298">
    <property type="component" value="Unassembled WGS sequence"/>
</dbReference>
<sequence length="1007" mass="109172">MSKPLVGAVMVVGGGVAGIQAALDLADSGYKVFLVEKSASIGGVMARLDKTFPTNDCSMCILSPKLVEVGRHINIELLTLSEVNAISGEEGNFEVSITRHPRYVDMDKCIACGLCAEKCPASVPDSYDGNLASRKAIYVQYAQAVPLKYAIDPEYCIKLTKGKCGICRKKCPTGAINYEDTRKDISLNVGAVVISQGAETFDPALHDTFGYKKYPNIVTSLEFERILSASGPYAGHLVRPSDEKEPEKIAWLQCIGSRDEHIGARGYCSGVCCTYAIKEAMLAKEHSKSGLDTAIFYIDIRTNGKDFEKYYNRAKAEAGIRFIKSKVTEALPVDGTGGHLIRYINESGKRCEEEFDMVVLSVGLGVTNQGADLGKRLGVDLNHYNFAETSSFSPVESSVAGIYVCGAFQGPKDIPSSVIDSSAAAGVAGSRLSGSRWRLTKTKEVKKEKNVAGDRSRIGVFVCGCGSNIAGVVDVTAVVESAKKLPNVVYAEQNMFSCAQGTQDKIAELIREKDLNRIVVAACSPKTHEPLFQETLQSAGINKYLFEMVNIRNQCSWVHKQAPEEATQKAMDLVKMSVAKAARVQPLKEPILQINQRAMVIGGGIAGMIAADNLAQQGYAVDLVERQARLGGNALSLYKTWKGEDIAGFVKQMVEKVEKNPGITVHAGSTIKKVDGFVGAFRTTLEKEGCREALDHGVTIIASGASELKPEGQYLYGTDDRVITGLELQARLARRDESLDKVETAVFIQCVGSRIPERPYCSKLCCAQSIRSAIELKENKPDTEIFIVYRDMRPYGLREDLYREARQKGIRFLRYNFDKGLDVTNEKGCLEVSFTDFVLRRKMVLSPDMLVLAAAIVREKNDPLAGFFKVTQNDDGFYVEAHLKLRPVDFATDGVFLCGLAHGPKPVDESIAQAQAAAARAVTLLSAGSIPVSGTVAHVNPRLCSSCGVCVSVCPYSAPRFSEKTDKAEIESALCKGCGLCAASCRSGAIALKGFDDQQITSMIMCA</sequence>
<dbReference type="SUPFAM" id="SSF51971">
    <property type="entry name" value="Nucleotide-binding domain"/>
    <property type="match status" value="1"/>
</dbReference>
<dbReference type="EC" id="1.8.98.1" evidence="10"/>
<comment type="similarity">
    <text evidence="2">Belongs to the HdrA family.</text>
</comment>
<gene>
    <name evidence="10" type="ORF">HNR65_000390</name>
</gene>
<dbReference type="InterPro" id="IPR017896">
    <property type="entry name" value="4Fe4S_Fe-S-bd"/>
</dbReference>
<organism evidence="10 11">
    <name type="scientific">Desulfosalsimonas propionicica</name>
    <dbReference type="NCBI Taxonomy" id="332175"/>
    <lineage>
        <taxon>Bacteria</taxon>
        <taxon>Pseudomonadati</taxon>
        <taxon>Thermodesulfobacteriota</taxon>
        <taxon>Desulfobacteria</taxon>
        <taxon>Desulfobacterales</taxon>
        <taxon>Desulfosalsimonadaceae</taxon>
        <taxon>Desulfosalsimonas</taxon>
    </lineage>
</organism>
<keyword evidence="11" id="KW-1185">Reference proteome</keyword>
<dbReference type="PROSITE" id="PS51379">
    <property type="entry name" value="4FE4S_FER_2"/>
    <property type="match status" value="4"/>
</dbReference>
<evidence type="ECO:0000256" key="5">
    <source>
        <dbReference type="ARBA" id="ARBA00022827"/>
    </source>
</evidence>
<dbReference type="Pfam" id="PF12838">
    <property type="entry name" value="Fer4_7"/>
    <property type="match status" value="1"/>
</dbReference>
<dbReference type="InterPro" id="IPR017900">
    <property type="entry name" value="4Fe4S_Fe_S_CS"/>
</dbReference>
<keyword evidence="3" id="KW-0004">4Fe-4S</keyword>
<accession>A0A7W0HJG8</accession>
<dbReference type="Gene3D" id="3.30.70.20">
    <property type="match status" value="1"/>
</dbReference>
<dbReference type="InterPro" id="IPR023753">
    <property type="entry name" value="FAD/NAD-binding_dom"/>
</dbReference>
<dbReference type="Pfam" id="PF00037">
    <property type="entry name" value="Fer4"/>
    <property type="match status" value="1"/>
</dbReference>
<feature type="domain" description="4Fe-4S ferredoxin-type" evidence="9">
    <location>
        <begin position="147"/>
        <end position="181"/>
    </location>
</feature>
<evidence type="ECO:0000259" key="9">
    <source>
        <dbReference type="PROSITE" id="PS51379"/>
    </source>
</evidence>
<dbReference type="PANTHER" id="PTHR43498">
    <property type="entry name" value="FERREDOXIN:COB-COM HETERODISULFIDE REDUCTASE SUBUNIT A"/>
    <property type="match status" value="1"/>
</dbReference>
<dbReference type="GO" id="GO:0046872">
    <property type="term" value="F:metal ion binding"/>
    <property type="evidence" value="ECO:0007669"/>
    <property type="project" value="UniProtKB-KW"/>
</dbReference>
<keyword evidence="8" id="KW-0411">Iron-sulfur</keyword>
<dbReference type="SUPFAM" id="SSF51905">
    <property type="entry name" value="FAD/NAD(P)-binding domain"/>
    <property type="match status" value="1"/>
</dbReference>
<dbReference type="PANTHER" id="PTHR43498:SF1">
    <property type="entry name" value="COB--COM HETERODISULFIDE REDUCTASE IRON-SULFUR SUBUNIT A"/>
    <property type="match status" value="1"/>
</dbReference>
<keyword evidence="4" id="KW-0479">Metal-binding</keyword>
<evidence type="ECO:0000256" key="1">
    <source>
        <dbReference type="ARBA" id="ARBA00001974"/>
    </source>
</evidence>
<feature type="domain" description="4Fe-4S ferredoxin-type" evidence="9">
    <location>
        <begin position="100"/>
        <end position="129"/>
    </location>
</feature>
<dbReference type="Gene3D" id="3.30.70.3270">
    <property type="match status" value="1"/>
</dbReference>
<feature type="domain" description="4Fe-4S ferredoxin-type" evidence="9">
    <location>
        <begin position="935"/>
        <end position="964"/>
    </location>
</feature>
<keyword evidence="5" id="KW-0274">FAD</keyword>
<dbReference type="Pfam" id="PF07992">
    <property type="entry name" value="Pyr_redox_2"/>
    <property type="match status" value="2"/>
</dbReference>
<evidence type="ECO:0000256" key="3">
    <source>
        <dbReference type="ARBA" id="ARBA00022485"/>
    </source>
</evidence>
<evidence type="ECO:0000256" key="7">
    <source>
        <dbReference type="ARBA" id="ARBA00023004"/>
    </source>
</evidence>
<keyword evidence="5" id="KW-0285">Flavoprotein</keyword>
<name>A0A7W0HJG8_9BACT</name>